<evidence type="ECO:0000259" key="10">
    <source>
        <dbReference type="PROSITE" id="PS50110"/>
    </source>
</evidence>
<dbReference type="SMART" id="SM00342">
    <property type="entry name" value="HTH_ARAC"/>
    <property type="match status" value="1"/>
</dbReference>
<dbReference type="CDD" id="cd17536">
    <property type="entry name" value="REC_YesN-like"/>
    <property type="match status" value="1"/>
</dbReference>
<keyword evidence="4" id="KW-0902">Two-component regulatory system</keyword>
<dbReference type="GO" id="GO:0005737">
    <property type="term" value="C:cytoplasm"/>
    <property type="evidence" value="ECO:0007669"/>
    <property type="project" value="UniProtKB-SubCell"/>
</dbReference>
<evidence type="ECO:0000259" key="9">
    <source>
        <dbReference type="PROSITE" id="PS01124"/>
    </source>
</evidence>
<evidence type="ECO:0000256" key="2">
    <source>
        <dbReference type="ARBA" id="ARBA00022490"/>
    </source>
</evidence>
<comment type="caution">
    <text evidence="11">The sequence shown here is derived from an EMBL/GenBank/DDBJ whole genome shotgun (WGS) entry which is preliminary data.</text>
</comment>
<feature type="modified residue" description="4-aspartylphosphate" evidence="8">
    <location>
        <position position="55"/>
    </location>
</feature>
<evidence type="ECO:0000313" key="11">
    <source>
        <dbReference type="EMBL" id="HGB30889.1"/>
    </source>
</evidence>
<keyword evidence="7" id="KW-0804">Transcription</keyword>
<reference evidence="11" key="1">
    <citation type="journal article" date="2020" name="mSystems">
        <title>Genome- and Community-Level Interaction Insights into Carbon Utilization and Element Cycling Functions of Hydrothermarchaeota in Hydrothermal Sediment.</title>
        <authorList>
            <person name="Zhou Z."/>
            <person name="Liu Y."/>
            <person name="Xu W."/>
            <person name="Pan J."/>
            <person name="Luo Z.H."/>
            <person name="Li M."/>
        </authorList>
    </citation>
    <scope>NUCLEOTIDE SEQUENCE [LARGE SCALE GENOMIC DNA]</scope>
    <source>
        <strain evidence="11">SpSt-751</strain>
    </source>
</reference>
<dbReference type="InterPro" id="IPR020449">
    <property type="entry name" value="Tscrpt_reg_AraC-type_HTH"/>
</dbReference>
<dbReference type="GO" id="GO:0003700">
    <property type="term" value="F:DNA-binding transcription factor activity"/>
    <property type="evidence" value="ECO:0007669"/>
    <property type="project" value="InterPro"/>
</dbReference>
<dbReference type="PRINTS" id="PR00032">
    <property type="entry name" value="HTHARAC"/>
</dbReference>
<dbReference type="PANTHER" id="PTHR42713:SF3">
    <property type="entry name" value="TRANSCRIPTIONAL REGULATORY PROTEIN HPTR"/>
    <property type="match status" value="1"/>
</dbReference>
<dbReference type="GO" id="GO:0000160">
    <property type="term" value="P:phosphorelay signal transduction system"/>
    <property type="evidence" value="ECO:0007669"/>
    <property type="project" value="UniProtKB-KW"/>
</dbReference>
<keyword evidence="3 8" id="KW-0597">Phosphoprotein</keyword>
<dbReference type="AlphaFoldDB" id="A0A7C3WSA1"/>
<evidence type="ECO:0000256" key="6">
    <source>
        <dbReference type="ARBA" id="ARBA00023125"/>
    </source>
</evidence>
<keyword evidence="2" id="KW-0963">Cytoplasm</keyword>
<dbReference type="Pfam" id="PF12833">
    <property type="entry name" value="HTH_18"/>
    <property type="match status" value="1"/>
</dbReference>
<dbReference type="GO" id="GO:0043565">
    <property type="term" value="F:sequence-specific DNA binding"/>
    <property type="evidence" value="ECO:0007669"/>
    <property type="project" value="InterPro"/>
</dbReference>
<organism evidence="11">
    <name type="scientific">Dictyoglomus turgidum</name>
    <dbReference type="NCBI Taxonomy" id="513050"/>
    <lineage>
        <taxon>Bacteria</taxon>
        <taxon>Pseudomonadati</taxon>
        <taxon>Dictyoglomota</taxon>
        <taxon>Dictyoglomia</taxon>
        <taxon>Dictyoglomales</taxon>
        <taxon>Dictyoglomaceae</taxon>
        <taxon>Dictyoglomus</taxon>
    </lineage>
</organism>
<dbReference type="PROSITE" id="PS00041">
    <property type="entry name" value="HTH_ARAC_FAMILY_1"/>
    <property type="match status" value="1"/>
</dbReference>
<gene>
    <name evidence="11" type="ORF">ENV35_03315</name>
</gene>
<evidence type="ECO:0000256" key="7">
    <source>
        <dbReference type="ARBA" id="ARBA00023163"/>
    </source>
</evidence>
<protein>
    <submittedName>
        <fullName evidence="11">Response regulator transcription factor</fullName>
    </submittedName>
</protein>
<dbReference type="InterPro" id="IPR001789">
    <property type="entry name" value="Sig_transdc_resp-reg_receiver"/>
</dbReference>
<dbReference type="PROSITE" id="PS50110">
    <property type="entry name" value="RESPONSE_REGULATORY"/>
    <property type="match status" value="1"/>
</dbReference>
<dbReference type="EMBL" id="DTGA01000084">
    <property type="protein sequence ID" value="HGB30889.1"/>
    <property type="molecule type" value="Genomic_DNA"/>
</dbReference>
<feature type="domain" description="HTH araC/xylS-type" evidence="9">
    <location>
        <begin position="395"/>
        <end position="492"/>
    </location>
</feature>
<evidence type="ECO:0000256" key="8">
    <source>
        <dbReference type="PROSITE-ProRule" id="PRU00169"/>
    </source>
</evidence>
<dbReference type="PROSITE" id="PS01124">
    <property type="entry name" value="HTH_ARAC_FAMILY_2"/>
    <property type="match status" value="1"/>
</dbReference>
<dbReference type="InterPro" id="IPR018060">
    <property type="entry name" value="HTH_AraC"/>
</dbReference>
<sequence length="494" mass="58495">MYKVLIVDDEPIIRNGLKKIIDWESYELKIVGDADNGEEALNKIMKLNPDLCIVDIKMPRMDGLELIRKIKEIGMRIKFIILTGYPEFEYAKKAIDLGVESYLLKPIDPEILKEKVVQIKNQIKNDKLLYELSRDKLLEKLIKGEIKNIKEVDLNRIYNFNFPWHSYEVVITDELNLEDKKVKGIDDIIQTYTFIGNSLCLLVMDIKNLSCRKKLIEVKREFKRLYGLNISFFVGDKVYNLIDLPISYKTALRLKEKKFLFSQNEIITYPKKVKIGFHHNMDESQIIYEIIKAIESGKLTDILLFLEMKMNNHIEREDMEEDIKSSYLNLYVNIINYFSSNYPFFKEMYEKYLDKRIICEFYKKRSIIDLHNFLKEMILNVVGDFSEKTGNNILSQIIEYINANYYKDLKLKNLARQFGYNSSYLGKIFRKYTGDKFNTYIDKVRINRAKELLLKGEKVTEVAEKVGYKDLDYFVFKFKKYTGKTPQAFKEKIV</sequence>
<dbReference type="SUPFAM" id="SSF46689">
    <property type="entry name" value="Homeodomain-like"/>
    <property type="match status" value="2"/>
</dbReference>
<dbReference type="PANTHER" id="PTHR42713">
    <property type="entry name" value="HISTIDINE KINASE-RELATED"/>
    <property type="match status" value="1"/>
</dbReference>
<dbReference type="SMART" id="SM00448">
    <property type="entry name" value="REC"/>
    <property type="match status" value="1"/>
</dbReference>
<evidence type="ECO:0000256" key="3">
    <source>
        <dbReference type="ARBA" id="ARBA00022553"/>
    </source>
</evidence>
<keyword evidence="5" id="KW-0805">Transcription regulation</keyword>
<name>A0A7C3WSA1_9BACT</name>
<dbReference type="InterPro" id="IPR011006">
    <property type="entry name" value="CheY-like_superfamily"/>
</dbReference>
<evidence type="ECO:0000256" key="1">
    <source>
        <dbReference type="ARBA" id="ARBA00004496"/>
    </source>
</evidence>
<proteinExistence type="predicted"/>
<evidence type="ECO:0000256" key="5">
    <source>
        <dbReference type="ARBA" id="ARBA00023015"/>
    </source>
</evidence>
<feature type="domain" description="Response regulatory" evidence="10">
    <location>
        <begin position="3"/>
        <end position="120"/>
    </location>
</feature>
<dbReference type="InterPro" id="IPR051552">
    <property type="entry name" value="HptR"/>
</dbReference>
<dbReference type="SUPFAM" id="SSF52172">
    <property type="entry name" value="CheY-like"/>
    <property type="match status" value="1"/>
</dbReference>
<dbReference type="Pfam" id="PF00072">
    <property type="entry name" value="Response_reg"/>
    <property type="match status" value="1"/>
</dbReference>
<dbReference type="Gene3D" id="3.40.50.2300">
    <property type="match status" value="1"/>
</dbReference>
<dbReference type="InterPro" id="IPR009057">
    <property type="entry name" value="Homeodomain-like_sf"/>
</dbReference>
<evidence type="ECO:0000256" key="4">
    <source>
        <dbReference type="ARBA" id="ARBA00023012"/>
    </source>
</evidence>
<dbReference type="Gene3D" id="1.10.10.60">
    <property type="entry name" value="Homeodomain-like"/>
    <property type="match status" value="2"/>
</dbReference>
<dbReference type="InterPro" id="IPR018062">
    <property type="entry name" value="HTH_AraC-typ_CS"/>
</dbReference>
<comment type="subcellular location">
    <subcellularLocation>
        <location evidence="1">Cytoplasm</location>
    </subcellularLocation>
</comment>
<keyword evidence="6" id="KW-0238">DNA-binding</keyword>
<accession>A0A7C3WSA1</accession>